<dbReference type="AlphaFoldDB" id="A0AA39C5T8"/>
<feature type="region of interest" description="Disordered" evidence="1">
    <location>
        <begin position="14"/>
        <end position="55"/>
    </location>
</feature>
<dbReference type="Proteomes" id="UP001168990">
    <property type="component" value="Unassembled WGS sequence"/>
</dbReference>
<dbReference type="EMBL" id="JAQQBS010001424">
    <property type="protein sequence ID" value="KAK0158456.1"/>
    <property type="molecule type" value="Genomic_DNA"/>
</dbReference>
<sequence>MLDELEQIKILNVADMNSATPSPTALGNSSGRSDSQDSGLNSGGTQTSKILNHMKSELQVQKQQKKLERELHAKRVQSLRKELEYLKATEWRYQPIDGYK</sequence>
<name>A0AA39C5T8_9HYME</name>
<feature type="compositionally biased region" description="Polar residues" evidence="1">
    <location>
        <begin position="15"/>
        <end position="50"/>
    </location>
</feature>
<evidence type="ECO:0000313" key="2">
    <source>
        <dbReference type="EMBL" id="KAK0158456.1"/>
    </source>
</evidence>
<evidence type="ECO:0000313" key="3">
    <source>
        <dbReference type="Proteomes" id="UP001168990"/>
    </source>
</evidence>
<comment type="caution">
    <text evidence="2">The sequence shown here is derived from an EMBL/GenBank/DDBJ whole genome shotgun (WGS) entry which is preliminary data.</text>
</comment>
<keyword evidence="3" id="KW-1185">Reference proteome</keyword>
<evidence type="ECO:0000256" key="1">
    <source>
        <dbReference type="SAM" id="MobiDB-lite"/>
    </source>
</evidence>
<proteinExistence type="predicted"/>
<reference evidence="2" key="1">
    <citation type="journal article" date="2023" name="bioRxiv">
        <title>Scaffold-level genome assemblies of two parasitoid biocontrol wasps reveal the parthenogenesis mechanism and an associated novel virus.</title>
        <authorList>
            <person name="Inwood S."/>
            <person name="Skelly J."/>
            <person name="Guhlin J."/>
            <person name="Harrop T."/>
            <person name="Goldson S."/>
            <person name="Dearden P."/>
        </authorList>
    </citation>
    <scope>NUCLEOTIDE SEQUENCE</scope>
    <source>
        <strain evidence="2">Irish</strain>
        <tissue evidence="2">Whole body</tissue>
    </source>
</reference>
<organism evidence="2 3">
    <name type="scientific">Microctonus aethiopoides</name>
    <dbReference type="NCBI Taxonomy" id="144406"/>
    <lineage>
        <taxon>Eukaryota</taxon>
        <taxon>Metazoa</taxon>
        <taxon>Ecdysozoa</taxon>
        <taxon>Arthropoda</taxon>
        <taxon>Hexapoda</taxon>
        <taxon>Insecta</taxon>
        <taxon>Pterygota</taxon>
        <taxon>Neoptera</taxon>
        <taxon>Endopterygota</taxon>
        <taxon>Hymenoptera</taxon>
        <taxon>Apocrita</taxon>
        <taxon>Ichneumonoidea</taxon>
        <taxon>Braconidae</taxon>
        <taxon>Euphorinae</taxon>
        <taxon>Microctonus</taxon>
    </lineage>
</organism>
<gene>
    <name evidence="2" type="ORF">PV328_009456</name>
</gene>
<reference evidence="2" key="2">
    <citation type="submission" date="2023-03" db="EMBL/GenBank/DDBJ databases">
        <authorList>
            <person name="Inwood S.N."/>
            <person name="Skelly J.G."/>
            <person name="Guhlin J."/>
            <person name="Harrop T.W.R."/>
            <person name="Goldson S.G."/>
            <person name="Dearden P.K."/>
        </authorList>
    </citation>
    <scope>NUCLEOTIDE SEQUENCE</scope>
    <source>
        <strain evidence="2">Irish</strain>
        <tissue evidence="2">Whole body</tissue>
    </source>
</reference>
<protein>
    <submittedName>
        <fullName evidence="2">Uncharacterized protein</fullName>
    </submittedName>
</protein>
<accession>A0AA39C5T8</accession>